<evidence type="ECO:0000256" key="1">
    <source>
        <dbReference type="ARBA" id="ARBA00004651"/>
    </source>
</evidence>
<keyword evidence="2" id="KW-0813">Transport</keyword>
<dbReference type="InterPro" id="IPR000390">
    <property type="entry name" value="Small_drug/metabolite_transptr"/>
</dbReference>
<dbReference type="Gene3D" id="1.10.3730.20">
    <property type="match status" value="1"/>
</dbReference>
<evidence type="ECO:0000256" key="2">
    <source>
        <dbReference type="ARBA" id="ARBA00022448"/>
    </source>
</evidence>
<organism evidence="10 11">
    <name type="scientific">Pseudooceanicola nanhaiensis</name>
    <dbReference type="NCBI Taxonomy" id="375761"/>
    <lineage>
        <taxon>Bacteria</taxon>
        <taxon>Pseudomonadati</taxon>
        <taxon>Pseudomonadota</taxon>
        <taxon>Alphaproteobacteria</taxon>
        <taxon>Rhodobacterales</taxon>
        <taxon>Paracoccaceae</taxon>
        <taxon>Pseudooceanicola</taxon>
    </lineage>
</organism>
<evidence type="ECO:0000313" key="10">
    <source>
        <dbReference type="EMBL" id="GGM11718.1"/>
    </source>
</evidence>
<dbReference type="RefSeq" id="WP_028288359.1">
    <property type="nucleotide sequence ID" value="NZ_BMLF01000003.1"/>
</dbReference>
<proteinExistence type="inferred from homology"/>
<comment type="caution">
    <text evidence="10">The sequence shown here is derived from an EMBL/GenBank/DDBJ whole genome shotgun (WGS) entry which is preliminary data.</text>
</comment>
<dbReference type="Pfam" id="PF00893">
    <property type="entry name" value="Multi_Drug_Res"/>
    <property type="match status" value="1"/>
</dbReference>
<sequence>MSLPLAYVLLAIAITSEVIATTALALSDGLSKPLPVVISALGYALALGLLAVVMRVMPTGVVYAIWSGLGVVLITLVAWAWQGQRLDLPAVIGMGLIVAGVIVVNVFSGSVGH</sequence>
<dbReference type="InterPro" id="IPR045324">
    <property type="entry name" value="Small_multidrug_res"/>
</dbReference>
<reference evidence="10" key="2">
    <citation type="submission" date="2020-09" db="EMBL/GenBank/DDBJ databases">
        <authorList>
            <person name="Sun Q."/>
            <person name="Zhou Y."/>
        </authorList>
    </citation>
    <scope>NUCLEOTIDE SEQUENCE</scope>
    <source>
        <strain evidence="10">CGMCC 1.6293</strain>
    </source>
</reference>
<dbReference type="GO" id="GO:0031460">
    <property type="term" value="P:glycine betaine transport"/>
    <property type="evidence" value="ECO:0007669"/>
    <property type="project" value="TreeGrafter"/>
</dbReference>
<evidence type="ECO:0000256" key="5">
    <source>
        <dbReference type="ARBA" id="ARBA00022989"/>
    </source>
</evidence>
<dbReference type="Proteomes" id="UP000649829">
    <property type="component" value="Unassembled WGS sequence"/>
</dbReference>
<evidence type="ECO:0000313" key="11">
    <source>
        <dbReference type="Proteomes" id="UP000649829"/>
    </source>
</evidence>
<dbReference type="GO" id="GO:0005886">
    <property type="term" value="C:plasma membrane"/>
    <property type="evidence" value="ECO:0007669"/>
    <property type="project" value="UniProtKB-SubCell"/>
</dbReference>
<feature type="transmembrane region" description="Helical" evidence="9">
    <location>
        <begin position="61"/>
        <end position="82"/>
    </location>
</feature>
<feature type="transmembrane region" description="Helical" evidence="9">
    <location>
        <begin position="35"/>
        <end position="54"/>
    </location>
</feature>
<keyword evidence="4 8" id="KW-0812">Transmembrane</keyword>
<evidence type="ECO:0000256" key="3">
    <source>
        <dbReference type="ARBA" id="ARBA00022475"/>
    </source>
</evidence>
<dbReference type="GO" id="GO:0015199">
    <property type="term" value="F:amino-acid betaine transmembrane transporter activity"/>
    <property type="evidence" value="ECO:0007669"/>
    <property type="project" value="TreeGrafter"/>
</dbReference>
<name>A0A917WKW7_9RHOB</name>
<reference evidence="10" key="1">
    <citation type="journal article" date="2014" name="Int. J. Syst. Evol. Microbiol.">
        <title>Complete genome sequence of Corynebacterium casei LMG S-19264T (=DSM 44701T), isolated from a smear-ripened cheese.</title>
        <authorList>
            <consortium name="US DOE Joint Genome Institute (JGI-PGF)"/>
            <person name="Walter F."/>
            <person name="Albersmeier A."/>
            <person name="Kalinowski J."/>
            <person name="Ruckert C."/>
        </authorList>
    </citation>
    <scope>NUCLEOTIDE SEQUENCE</scope>
    <source>
        <strain evidence="10">CGMCC 1.6293</strain>
    </source>
</reference>
<evidence type="ECO:0000256" key="4">
    <source>
        <dbReference type="ARBA" id="ARBA00022692"/>
    </source>
</evidence>
<accession>A0A917WKW7</accession>
<dbReference type="PANTHER" id="PTHR30561">
    <property type="entry name" value="SMR FAMILY PROTON-DEPENDENT DRUG EFFLUX TRANSPORTER SUGE"/>
    <property type="match status" value="1"/>
</dbReference>
<dbReference type="GO" id="GO:0015297">
    <property type="term" value="F:antiporter activity"/>
    <property type="evidence" value="ECO:0007669"/>
    <property type="project" value="TreeGrafter"/>
</dbReference>
<keyword evidence="11" id="KW-1185">Reference proteome</keyword>
<dbReference type="SUPFAM" id="SSF103481">
    <property type="entry name" value="Multidrug resistance efflux transporter EmrE"/>
    <property type="match status" value="1"/>
</dbReference>
<dbReference type="InterPro" id="IPR037185">
    <property type="entry name" value="EmrE-like"/>
</dbReference>
<evidence type="ECO:0000256" key="9">
    <source>
        <dbReference type="SAM" id="Phobius"/>
    </source>
</evidence>
<dbReference type="AlphaFoldDB" id="A0A917WKW7"/>
<dbReference type="GO" id="GO:0015220">
    <property type="term" value="F:choline transmembrane transporter activity"/>
    <property type="evidence" value="ECO:0007669"/>
    <property type="project" value="TreeGrafter"/>
</dbReference>
<keyword evidence="3" id="KW-1003">Cell membrane</keyword>
<feature type="transmembrane region" description="Helical" evidence="9">
    <location>
        <begin position="88"/>
        <end position="107"/>
    </location>
</feature>
<dbReference type="EMBL" id="BMLF01000003">
    <property type="protein sequence ID" value="GGM11718.1"/>
    <property type="molecule type" value="Genomic_DNA"/>
</dbReference>
<evidence type="ECO:0000256" key="7">
    <source>
        <dbReference type="ARBA" id="ARBA00038032"/>
    </source>
</evidence>
<evidence type="ECO:0000256" key="6">
    <source>
        <dbReference type="ARBA" id="ARBA00023136"/>
    </source>
</evidence>
<dbReference type="PANTHER" id="PTHR30561:SF1">
    <property type="entry name" value="MULTIDRUG TRANSPORTER EMRE"/>
    <property type="match status" value="1"/>
</dbReference>
<keyword evidence="5 9" id="KW-1133">Transmembrane helix</keyword>
<evidence type="ECO:0000256" key="8">
    <source>
        <dbReference type="RuleBase" id="RU003942"/>
    </source>
</evidence>
<protein>
    <submittedName>
        <fullName evidence="10">Multidrug transporter</fullName>
    </submittedName>
</protein>
<gene>
    <name evidence="10" type="ORF">GCM10011534_37230</name>
</gene>
<comment type="similarity">
    <text evidence="7 8">Belongs to the drug/metabolite transporter (DMT) superfamily. Small multidrug resistance (SMR) (TC 2.A.7.1) family.</text>
</comment>
<keyword evidence="6 9" id="KW-0472">Membrane</keyword>
<comment type="subcellular location">
    <subcellularLocation>
        <location evidence="1 8">Cell membrane</location>
        <topology evidence="1 8">Multi-pass membrane protein</topology>
    </subcellularLocation>
</comment>